<keyword evidence="2" id="KW-0175">Coiled coil</keyword>
<evidence type="ECO:0000256" key="1">
    <source>
        <dbReference type="PROSITE-ProRule" id="PRU00042"/>
    </source>
</evidence>
<dbReference type="SUPFAM" id="SSF51045">
    <property type="entry name" value="WW domain"/>
    <property type="match status" value="1"/>
</dbReference>
<reference evidence="6" key="1">
    <citation type="submission" date="2021-01" db="EMBL/GenBank/DDBJ databases">
        <authorList>
            <person name="Corre E."/>
            <person name="Pelletier E."/>
            <person name="Niang G."/>
            <person name="Scheremetjew M."/>
            <person name="Finn R."/>
            <person name="Kale V."/>
            <person name="Holt S."/>
            <person name="Cochrane G."/>
            <person name="Meng A."/>
            <person name="Brown T."/>
            <person name="Cohen L."/>
        </authorList>
    </citation>
    <scope>NUCLEOTIDE SEQUENCE</scope>
    <source>
        <strain evidence="6">CCCM811</strain>
    </source>
</reference>
<feature type="compositionally biased region" description="Basic and acidic residues" evidence="3">
    <location>
        <begin position="125"/>
        <end position="147"/>
    </location>
</feature>
<dbReference type="PROSITE" id="PS01159">
    <property type="entry name" value="WW_DOMAIN_1"/>
    <property type="match status" value="1"/>
</dbReference>
<feature type="compositionally biased region" description="Low complexity" evidence="3">
    <location>
        <begin position="79"/>
        <end position="91"/>
    </location>
</feature>
<evidence type="ECO:0000256" key="3">
    <source>
        <dbReference type="SAM" id="MobiDB-lite"/>
    </source>
</evidence>
<dbReference type="EMBL" id="HBIV01007543">
    <property type="protein sequence ID" value="CAE0652472.1"/>
    <property type="molecule type" value="Transcribed_RNA"/>
</dbReference>
<dbReference type="CDD" id="cd00201">
    <property type="entry name" value="WW"/>
    <property type="match status" value="1"/>
</dbReference>
<dbReference type="Gene3D" id="2.20.70.10">
    <property type="match status" value="1"/>
</dbReference>
<feature type="coiled-coil region" evidence="2">
    <location>
        <begin position="324"/>
        <end position="355"/>
    </location>
</feature>
<protein>
    <recommendedName>
        <fullName evidence="7">WW domain-containing protein</fullName>
    </recommendedName>
</protein>
<dbReference type="PROSITE" id="PS50157">
    <property type="entry name" value="ZINC_FINGER_C2H2_2"/>
    <property type="match status" value="1"/>
</dbReference>
<dbReference type="AlphaFoldDB" id="A0A7S3YI80"/>
<organism evidence="6">
    <name type="scientific">Lotharella globosa</name>
    <dbReference type="NCBI Taxonomy" id="91324"/>
    <lineage>
        <taxon>Eukaryota</taxon>
        <taxon>Sar</taxon>
        <taxon>Rhizaria</taxon>
        <taxon>Cercozoa</taxon>
        <taxon>Chlorarachniophyceae</taxon>
        <taxon>Lotharella</taxon>
    </lineage>
</organism>
<feature type="compositionally biased region" description="Low complexity" evidence="3">
    <location>
        <begin position="1"/>
        <end position="14"/>
    </location>
</feature>
<dbReference type="GO" id="GO:0008270">
    <property type="term" value="F:zinc ion binding"/>
    <property type="evidence" value="ECO:0007669"/>
    <property type="project" value="UniProtKB-KW"/>
</dbReference>
<feature type="compositionally biased region" description="Pro residues" evidence="3">
    <location>
        <begin position="268"/>
        <end position="277"/>
    </location>
</feature>
<feature type="domain" description="WW" evidence="4">
    <location>
        <begin position="182"/>
        <end position="210"/>
    </location>
</feature>
<evidence type="ECO:0000259" key="4">
    <source>
        <dbReference type="PROSITE" id="PS50020"/>
    </source>
</evidence>
<dbReference type="SMART" id="SM00456">
    <property type="entry name" value="WW"/>
    <property type="match status" value="1"/>
</dbReference>
<keyword evidence="1" id="KW-0862">Zinc</keyword>
<feature type="region of interest" description="Disordered" evidence="3">
    <location>
        <begin position="1"/>
        <end position="180"/>
    </location>
</feature>
<keyword evidence="1" id="KW-0479">Metal-binding</keyword>
<evidence type="ECO:0000313" key="6">
    <source>
        <dbReference type="EMBL" id="CAE0652472.1"/>
    </source>
</evidence>
<sequence>MADPTAAPATTAAPKPGSDEDLAALAANFRGASGNPAPAEPAKNSDQDLAALAARLRGEQAEEGDPAPEMGHPAKNSDADLAALAASLGAAPQEGPNGAAGEGELHAIAQQLLKNDGSAQAAEPAEEKKGQLPFESKSKEGSERVKPALDGPVETPSGGKEVAVEAGEQTPAREGKDSDYQWVQFYDEESDLPYWYNTVTGDTTWEEPLEDYVQDESAAQHLELMTPKTEGVREGFICPKCMKDFRSQQELVAHCKTCTATSTAGPQSKPPRVPPPKGQSMSDRFFGLFGPAKDEGSDVKDILAEAGTGGGQVVSLTEKQLRKLIGLNKKNKALKLKLQKQTEKYNANIKTLVERDRKYMMRLRKMEEDHLKEIHVLKEQNARLARGIAQQHEEFKRKNFKVLKQNQSMGKQLSQVLIQLQEKNQLEQDNKNLRQEALKMRQYIQRLQRELLEQKNIVVALKDASKAAHRKILELQGKVQLQEQSVKLEDDMPVATLPGTKDSQTASV</sequence>
<dbReference type="InterPro" id="IPR036020">
    <property type="entry name" value="WW_dom_sf"/>
</dbReference>
<dbReference type="PROSITE" id="PS50020">
    <property type="entry name" value="WW_DOMAIN_2"/>
    <property type="match status" value="1"/>
</dbReference>
<gene>
    <name evidence="6" type="ORF">LGLO00237_LOCUS5591</name>
</gene>
<proteinExistence type="predicted"/>
<feature type="coiled-coil region" evidence="2">
    <location>
        <begin position="416"/>
        <end position="464"/>
    </location>
</feature>
<feature type="domain" description="C2H2-type" evidence="5">
    <location>
        <begin position="236"/>
        <end position="263"/>
    </location>
</feature>
<keyword evidence="1" id="KW-0863">Zinc-finger</keyword>
<accession>A0A7S3YI80</accession>
<evidence type="ECO:0008006" key="7">
    <source>
        <dbReference type="Google" id="ProtNLM"/>
    </source>
</evidence>
<dbReference type="InterPro" id="IPR013087">
    <property type="entry name" value="Znf_C2H2_type"/>
</dbReference>
<evidence type="ECO:0000256" key="2">
    <source>
        <dbReference type="SAM" id="Coils"/>
    </source>
</evidence>
<dbReference type="InterPro" id="IPR001202">
    <property type="entry name" value="WW_dom"/>
</dbReference>
<evidence type="ECO:0000259" key="5">
    <source>
        <dbReference type="PROSITE" id="PS50157"/>
    </source>
</evidence>
<name>A0A7S3YI80_9EUKA</name>
<feature type="region of interest" description="Disordered" evidence="3">
    <location>
        <begin position="260"/>
        <end position="279"/>
    </location>
</feature>